<sequence length="639" mass="69193">MGNKDGTTRLHENEAQTVHERTALLGGQRIQGRSQDRSLSQSPRQLQYDTEDEDELDEHESELLLARTSSISSAAGLAPEAPAGVMFHHRQRKMSVATVESVVDERPSDTDYDVEATALLGPVKSEKQYMINTNFRHFVTIFSSIMLASFIAIFDGTIMASSHPVITSYFRSSNSASWLSTAFLLTSTAFQPLLGRLSDTIGRKPPYVMTMAIFAAATAWCGLAGSIESFILARAVCGLGAGGMMALGTIIISDLVPIERRGTYQSYVNVVFGLASAAGAALGGLMADTLGWRWEFGVQVPAILLCLLATIVLIPRDLGVQGKRETFMEAMRAFDFKGSILLTTSTTFLILGLNLGGNVLPWSHPLIIISLVIFAVCFPACLWAESKAKRPIMPLTLLHSPPRANVIFSNFLGSFLLNAILFNVPLYFQAVLLTSATESGVRLIVPQVTAATVGTATGLLITWSKRLKWPLTLGTSLTLLGTIVLSFMRRGWPSWAYLLCLAPGALGQGFHFPGTFLAVLAASDQKEQAVVSSTLVLWRALGSVLGVACSSLVLQNSLLAYLAAYVTEDGHETGWKDAVIEKVRESVEEVAKLEGTVLEQVVQSYEAAIRMTFVCCVGIALISCCLIFPIRLPKLGERK</sequence>
<dbReference type="InterPro" id="IPR011701">
    <property type="entry name" value="MFS"/>
</dbReference>
<dbReference type="Proteomes" id="UP001408356">
    <property type="component" value="Unassembled WGS sequence"/>
</dbReference>
<dbReference type="Gene3D" id="1.20.1720.10">
    <property type="entry name" value="Multidrug resistance protein D"/>
    <property type="match status" value="1"/>
</dbReference>
<feature type="transmembrane region" description="Helical" evidence="6">
    <location>
        <begin position="298"/>
        <end position="315"/>
    </location>
</feature>
<accession>A0ABR2V7K7</accession>
<evidence type="ECO:0000256" key="1">
    <source>
        <dbReference type="ARBA" id="ARBA00004141"/>
    </source>
</evidence>
<evidence type="ECO:0000256" key="6">
    <source>
        <dbReference type="SAM" id="Phobius"/>
    </source>
</evidence>
<dbReference type="Pfam" id="PF07690">
    <property type="entry name" value="MFS_1"/>
    <property type="match status" value="1"/>
</dbReference>
<feature type="transmembrane region" description="Helical" evidence="6">
    <location>
        <begin position="362"/>
        <end position="384"/>
    </location>
</feature>
<feature type="transmembrane region" description="Helical" evidence="6">
    <location>
        <begin position="494"/>
        <end position="523"/>
    </location>
</feature>
<evidence type="ECO:0000256" key="4">
    <source>
        <dbReference type="ARBA" id="ARBA00023136"/>
    </source>
</evidence>
<dbReference type="SUPFAM" id="SSF103473">
    <property type="entry name" value="MFS general substrate transporter"/>
    <property type="match status" value="1"/>
</dbReference>
<evidence type="ECO:0000259" key="7">
    <source>
        <dbReference type="PROSITE" id="PS50850"/>
    </source>
</evidence>
<feature type="compositionally biased region" description="Polar residues" evidence="5">
    <location>
        <begin position="31"/>
        <end position="48"/>
    </location>
</feature>
<feature type="transmembrane region" description="Helical" evidence="6">
    <location>
        <begin position="336"/>
        <end position="356"/>
    </location>
</feature>
<keyword evidence="4 6" id="KW-0472">Membrane</keyword>
<evidence type="ECO:0000313" key="9">
    <source>
        <dbReference type="Proteomes" id="UP001408356"/>
    </source>
</evidence>
<dbReference type="InterPro" id="IPR020846">
    <property type="entry name" value="MFS_dom"/>
</dbReference>
<feature type="transmembrane region" description="Helical" evidence="6">
    <location>
        <begin position="469"/>
        <end position="488"/>
    </location>
</feature>
<evidence type="ECO:0000256" key="5">
    <source>
        <dbReference type="SAM" id="MobiDB-lite"/>
    </source>
</evidence>
<feature type="transmembrane region" description="Helical" evidence="6">
    <location>
        <begin position="535"/>
        <end position="554"/>
    </location>
</feature>
<feature type="domain" description="Major facilitator superfamily (MFS) profile" evidence="7">
    <location>
        <begin position="141"/>
        <end position="635"/>
    </location>
</feature>
<comment type="caution">
    <text evidence="8">The sequence shown here is derived from an EMBL/GenBank/DDBJ whole genome shotgun (WGS) entry which is preliminary data.</text>
</comment>
<feature type="transmembrane region" description="Helical" evidence="6">
    <location>
        <begin position="440"/>
        <end position="462"/>
    </location>
</feature>
<feature type="transmembrane region" description="Helical" evidence="6">
    <location>
        <begin position="207"/>
        <end position="225"/>
    </location>
</feature>
<dbReference type="PANTHER" id="PTHR23501">
    <property type="entry name" value="MAJOR FACILITATOR SUPERFAMILY"/>
    <property type="match status" value="1"/>
</dbReference>
<feature type="region of interest" description="Disordered" evidence="5">
    <location>
        <begin position="1"/>
        <end position="60"/>
    </location>
</feature>
<feature type="compositionally biased region" description="Acidic residues" evidence="5">
    <location>
        <begin position="49"/>
        <end position="60"/>
    </location>
</feature>
<feature type="compositionally biased region" description="Basic and acidic residues" evidence="5">
    <location>
        <begin position="1"/>
        <end position="22"/>
    </location>
</feature>
<feature type="transmembrane region" description="Helical" evidence="6">
    <location>
        <begin position="178"/>
        <end position="195"/>
    </location>
</feature>
<feature type="transmembrane region" description="Helical" evidence="6">
    <location>
        <begin position="405"/>
        <end position="428"/>
    </location>
</feature>
<dbReference type="InterPro" id="IPR036259">
    <property type="entry name" value="MFS_trans_sf"/>
</dbReference>
<feature type="transmembrane region" description="Helical" evidence="6">
    <location>
        <begin position="138"/>
        <end position="158"/>
    </location>
</feature>
<organism evidence="8 9">
    <name type="scientific">Seiridium unicorne</name>
    <dbReference type="NCBI Taxonomy" id="138068"/>
    <lineage>
        <taxon>Eukaryota</taxon>
        <taxon>Fungi</taxon>
        <taxon>Dikarya</taxon>
        <taxon>Ascomycota</taxon>
        <taxon>Pezizomycotina</taxon>
        <taxon>Sordariomycetes</taxon>
        <taxon>Xylariomycetidae</taxon>
        <taxon>Amphisphaeriales</taxon>
        <taxon>Sporocadaceae</taxon>
        <taxon>Seiridium</taxon>
    </lineage>
</organism>
<evidence type="ECO:0000313" key="8">
    <source>
        <dbReference type="EMBL" id="KAK9422751.1"/>
    </source>
</evidence>
<feature type="transmembrane region" description="Helical" evidence="6">
    <location>
        <begin position="607"/>
        <end position="630"/>
    </location>
</feature>
<proteinExistence type="predicted"/>
<evidence type="ECO:0000256" key="2">
    <source>
        <dbReference type="ARBA" id="ARBA00022692"/>
    </source>
</evidence>
<keyword evidence="2 6" id="KW-0812">Transmembrane</keyword>
<dbReference type="EMBL" id="JARVKF010000112">
    <property type="protein sequence ID" value="KAK9422751.1"/>
    <property type="molecule type" value="Genomic_DNA"/>
</dbReference>
<feature type="transmembrane region" description="Helical" evidence="6">
    <location>
        <begin position="267"/>
        <end position="286"/>
    </location>
</feature>
<feature type="transmembrane region" description="Helical" evidence="6">
    <location>
        <begin position="231"/>
        <end position="255"/>
    </location>
</feature>
<dbReference type="Gene3D" id="1.20.1250.20">
    <property type="entry name" value="MFS general substrate transporter like domains"/>
    <property type="match status" value="1"/>
</dbReference>
<evidence type="ECO:0000256" key="3">
    <source>
        <dbReference type="ARBA" id="ARBA00022989"/>
    </source>
</evidence>
<keyword evidence="3 6" id="KW-1133">Transmembrane helix</keyword>
<dbReference type="PROSITE" id="PS50850">
    <property type="entry name" value="MFS"/>
    <property type="match status" value="1"/>
</dbReference>
<comment type="subcellular location">
    <subcellularLocation>
        <location evidence="1">Membrane</location>
        <topology evidence="1">Multi-pass membrane protein</topology>
    </subcellularLocation>
</comment>
<keyword evidence="9" id="KW-1185">Reference proteome</keyword>
<reference evidence="8 9" key="1">
    <citation type="journal article" date="2024" name="J. Plant Pathol.">
        <title>Sequence and assembly of the genome of Seiridium unicorne, isolate CBS 538.82, causal agent of cypress canker disease.</title>
        <authorList>
            <person name="Scali E."/>
            <person name="Rocca G.D."/>
            <person name="Danti R."/>
            <person name="Garbelotto M."/>
            <person name="Barberini S."/>
            <person name="Baroncelli R."/>
            <person name="Emiliani G."/>
        </authorList>
    </citation>
    <scope>NUCLEOTIDE SEQUENCE [LARGE SCALE GENOMIC DNA]</scope>
    <source>
        <strain evidence="8 9">BM-138-508</strain>
    </source>
</reference>
<protein>
    <submittedName>
        <fullName evidence="8">Major facilitator superfamily domain-containing protein</fullName>
    </submittedName>
</protein>
<gene>
    <name evidence="8" type="ORF">SUNI508_00614</name>
</gene>
<dbReference type="PANTHER" id="PTHR23501:SF67">
    <property type="entry name" value="MFS MULTIDRUG EFFLUX TRANSPORTER (EUROFUNG)"/>
    <property type="match status" value="1"/>
</dbReference>
<name>A0ABR2V7K7_9PEZI</name>